<feature type="domain" description="DNA2/NAM7 helicase-like C-terminal" evidence="1">
    <location>
        <begin position="10"/>
        <end position="68"/>
    </location>
</feature>
<keyword evidence="3" id="KW-1185">Reference proteome</keyword>
<dbReference type="Proteomes" id="UP000735302">
    <property type="component" value="Unassembled WGS sequence"/>
</dbReference>
<dbReference type="AlphaFoldDB" id="A0AAV4ABX2"/>
<protein>
    <submittedName>
        <fullName evidence="2">Nfx1-type Zinc finger-containing protein 1-like</fullName>
    </submittedName>
</protein>
<organism evidence="2 3">
    <name type="scientific">Plakobranchus ocellatus</name>
    <dbReference type="NCBI Taxonomy" id="259542"/>
    <lineage>
        <taxon>Eukaryota</taxon>
        <taxon>Metazoa</taxon>
        <taxon>Spiralia</taxon>
        <taxon>Lophotrochozoa</taxon>
        <taxon>Mollusca</taxon>
        <taxon>Gastropoda</taxon>
        <taxon>Heterobranchia</taxon>
        <taxon>Euthyneura</taxon>
        <taxon>Panpulmonata</taxon>
        <taxon>Sacoglossa</taxon>
        <taxon>Placobranchoidea</taxon>
        <taxon>Plakobranchidae</taxon>
        <taxon>Plakobranchus</taxon>
    </lineage>
</organism>
<name>A0AAV4ABX2_9GAST</name>
<accession>A0AAV4ABX2</accession>
<dbReference type="InterPro" id="IPR027417">
    <property type="entry name" value="P-loop_NTPase"/>
</dbReference>
<evidence type="ECO:0000313" key="2">
    <source>
        <dbReference type="EMBL" id="GFO03749.1"/>
    </source>
</evidence>
<dbReference type="EMBL" id="BLXT01003730">
    <property type="protein sequence ID" value="GFO03749.1"/>
    <property type="molecule type" value="Genomic_DNA"/>
</dbReference>
<dbReference type="Gene3D" id="3.40.50.300">
    <property type="entry name" value="P-loop containing nucleotide triphosphate hydrolases"/>
    <property type="match status" value="1"/>
</dbReference>
<sequence length="84" mass="9293">MVHSKAVTDKIEKASLKVSSMDNYKSEENYIILLSLASNVENDISFLKANNQLCVALARAKQGLYLIENLQAIAEKSLHASKIL</sequence>
<evidence type="ECO:0000313" key="3">
    <source>
        <dbReference type="Proteomes" id="UP000735302"/>
    </source>
</evidence>
<reference evidence="2 3" key="1">
    <citation type="journal article" date="2021" name="Elife">
        <title>Chloroplast acquisition without the gene transfer in kleptoplastic sea slugs, Plakobranchus ocellatus.</title>
        <authorList>
            <person name="Maeda T."/>
            <person name="Takahashi S."/>
            <person name="Yoshida T."/>
            <person name="Shimamura S."/>
            <person name="Takaki Y."/>
            <person name="Nagai Y."/>
            <person name="Toyoda A."/>
            <person name="Suzuki Y."/>
            <person name="Arimoto A."/>
            <person name="Ishii H."/>
            <person name="Satoh N."/>
            <person name="Nishiyama T."/>
            <person name="Hasebe M."/>
            <person name="Maruyama T."/>
            <person name="Minagawa J."/>
            <person name="Obokata J."/>
            <person name="Shigenobu S."/>
        </authorList>
    </citation>
    <scope>NUCLEOTIDE SEQUENCE [LARGE SCALE GENOMIC DNA]</scope>
</reference>
<comment type="caution">
    <text evidence="2">The sequence shown here is derived from an EMBL/GenBank/DDBJ whole genome shotgun (WGS) entry which is preliminary data.</text>
</comment>
<evidence type="ECO:0000259" key="1">
    <source>
        <dbReference type="Pfam" id="PF13087"/>
    </source>
</evidence>
<proteinExistence type="predicted"/>
<dbReference type="InterPro" id="IPR041679">
    <property type="entry name" value="DNA2/NAM7-like_C"/>
</dbReference>
<dbReference type="Pfam" id="PF13087">
    <property type="entry name" value="AAA_12"/>
    <property type="match status" value="1"/>
</dbReference>
<gene>
    <name evidence="2" type="ORF">PoB_003025400</name>
</gene>